<keyword evidence="3 8" id="KW-0812">Transmembrane</keyword>
<keyword evidence="5 8" id="KW-0472">Membrane</keyword>
<comment type="similarity">
    <text evidence="2">Belongs to the TMEM198 family.</text>
</comment>
<feature type="transmembrane region" description="Helical" evidence="8">
    <location>
        <begin position="42"/>
        <end position="61"/>
    </location>
</feature>
<accession>A0A6J2TS07</accession>
<reference evidence="11" key="1">
    <citation type="submission" date="2025-08" db="UniProtKB">
        <authorList>
            <consortium name="RefSeq"/>
        </authorList>
    </citation>
    <scope>IDENTIFICATION</scope>
    <source>
        <strain evidence="11">11010-0011.00</strain>
        <tissue evidence="11">Whole body</tissue>
    </source>
</reference>
<evidence type="ECO:0000256" key="5">
    <source>
        <dbReference type="ARBA" id="ARBA00023136"/>
    </source>
</evidence>
<dbReference type="OrthoDB" id="115781at2759"/>
<dbReference type="PANTHER" id="PTHR31247:SF5">
    <property type="entry name" value="DUF4203 DOMAIN-CONTAINING PROTEIN"/>
    <property type="match status" value="1"/>
</dbReference>
<protein>
    <recommendedName>
        <fullName evidence="6">Transmembrane protein 198</fullName>
    </recommendedName>
</protein>
<feature type="transmembrane region" description="Helical" evidence="8">
    <location>
        <begin position="68"/>
        <end position="85"/>
    </location>
</feature>
<gene>
    <name evidence="11" type="primary">LOC115627339</name>
</gene>
<keyword evidence="10" id="KW-1185">Reference proteome</keyword>
<evidence type="ECO:0000256" key="2">
    <source>
        <dbReference type="ARBA" id="ARBA00006244"/>
    </source>
</evidence>
<evidence type="ECO:0000313" key="11">
    <source>
        <dbReference type="RefSeq" id="XP_030378844.1"/>
    </source>
</evidence>
<dbReference type="GO" id="GO:0005886">
    <property type="term" value="C:plasma membrane"/>
    <property type="evidence" value="ECO:0007669"/>
    <property type="project" value="TreeGrafter"/>
</dbReference>
<keyword evidence="4 8" id="KW-1133">Transmembrane helix</keyword>
<feature type="compositionally biased region" description="Basic and acidic residues" evidence="7">
    <location>
        <begin position="344"/>
        <end position="354"/>
    </location>
</feature>
<evidence type="ECO:0000256" key="4">
    <source>
        <dbReference type="ARBA" id="ARBA00022989"/>
    </source>
</evidence>
<evidence type="ECO:0000256" key="7">
    <source>
        <dbReference type="SAM" id="MobiDB-lite"/>
    </source>
</evidence>
<dbReference type="InterPro" id="IPR040236">
    <property type="entry name" value="TMEM198"/>
</dbReference>
<evidence type="ECO:0000313" key="10">
    <source>
        <dbReference type="Proteomes" id="UP000504634"/>
    </source>
</evidence>
<comment type="subcellular location">
    <subcellularLocation>
        <location evidence="1">Membrane</location>
        <topology evidence="1">Multi-pass membrane protein</topology>
    </subcellularLocation>
</comment>
<proteinExistence type="inferred from homology"/>
<sequence length="374" mass="41125">MDNYDVAYDGHDDAKDIIQVDWPFLIKGILENPTCAPTAPDALAALLWAIIAVFGIVYALLGYRCLRAVGFLSGLLVGANGIFILQDFQITLLGKPADSALAIVAGLLGAVLGSTYPVASVLISAFAGALLSGAAMAVCVATMPDNEFGYREIYVAVVGGAVICSVLTLCCVKYVTILASSIVGTAMIISAIDFYMHGLETINWILNMKPLPAPPPCYGGLLIAAWPVVIVISIMVQCFITAWRVDHRKRVYMRHHQHHAHHLPQSQQQTAANAHVPMRRAQSRTRETREEARQRKFRYLYQVRTARGDIISQNFVSALQKRIQLSGTETPSERSIKTSSNERNTFRSDRTHFTTIHDPDSELCDKIEIVRDIG</sequence>
<dbReference type="PANTHER" id="PTHR31247">
    <property type="entry name" value="TRANSMEMBRANE PROTEIN 198 FAMILY MEMBER"/>
    <property type="match status" value="1"/>
</dbReference>
<name>A0A6J2TS07_DROLE</name>
<feature type="domain" description="TM7S3/TM198-like" evidence="9">
    <location>
        <begin position="48"/>
        <end position="238"/>
    </location>
</feature>
<evidence type="ECO:0000256" key="1">
    <source>
        <dbReference type="ARBA" id="ARBA00004141"/>
    </source>
</evidence>
<evidence type="ECO:0000256" key="3">
    <source>
        <dbReference type="ARBA" id="ARBA00022692"/>
    </source>
</evidence>
<dbReference type="InterPro" id="IPR025256">
    <property type="entry name" value="TM7S3/TM198-like_dom"/>
</dbReference>
<organism evidence="10 11">
    <name type="scientific">Drosophila lebanonensis</name>
    <name type="common">Fruit fly</name>
    <name type="synonym">Scaptodrosophila lebanonensis</name>
    <dbReference type="NCBI Taxonomy" id="7225"/>
    <lineage>
        <taxon>Eukaryota</taxon>
        <taxon>Metazoa</taxon>
        <taxon>Ecdysozoa</taxon>
        <taxon>Arthropoda</taxon>
        <taxon>Hexapoda</taxon>
        <taxon>Insecta</taxon>
        <taxon>Pterygota</taxon>
        <taxon>Neoptera</taxon>
        <taxon>Endopterygota</taxon>
        <taxon>Diptera</taxon>
        <taxon>Brachycera</taxon>
        <taxon>Muscomorpha</taxon>
        <taxon>Ephydroidea</taxon>
        <taxon>Drosophilidae</taxon>
        <taxon>Scaptodrosophila</taxon>
    </lineage>
</organism>
<feature type="transmembrane region" description="Helical" evidence="8">
    <location>
        <begin position="177"/>
        <end position="198"/>
    </location>
</feature>
<evidence type="ECO:0000256" key="6">
    <source>
        <dbReference type="ARBA" id="ARBA00049737"/>
    </source>
</evidence>
<feature type="transmembrane region" description="Helical" evidence="8">
    <location>
        <begin position="97"/>
        <end position="114"/>
    </location>
</feature>
<dbReference type="AlphaFoldDB" id="A0A6J2TS07"/>
<dbReference type="GeneID" id="115627339"/>
<dbReference type="RefSeq" id="XP_030378844.1">
    <property type="nucleotide sequence ID" value="XM_030522984.1"/>
</dbReference>
<feature type="transmembrane region" description="Helical" evidence="8">
    <location>
        <begin position="153"/>
        <end position="172"/>
    </location>
</feature>
<feature type="region of interest" description="Disordered" evidence="7">
    <location>
        <begin position="326"/>
        <end position="354"/>
    </location>
</feature>
<feature type="transmembrane region" description="Helical" evidence="8">
    <location>
        <begin position="121"/>
        <end position="141"/>
    </location>
</feature>
<dbReference type="Proteomes" id="UP000504634">
    <property type="component" value="Unplaced"/>
</dbReference>
<evidence type="ECO:0000259" key="9">
    <source>
        <dbReference type="Pfam" id="PF13886"/>
    </source>
</evidence>
<feature type="transmembrane region" description="Helical" evidence="8">
    <location>
        <begin position="218"/>
        <end position="243"/>
    </location>
</feature>
<dbReference type="Pfam" id="PF13886">
    <property type="entry name" value="TM7S3_TM198"/>
    <property type="match status" value="1"/>
</dbReference>
<evidence type="ECO:0000256" key="8">
    <source>
        <dbReference type="SAM" id="Phobius"/>
    </source>
</evidence>